<dbReference type="Gene3D" id="1.20.930.20">
    <property type="entry name" value="Adaptor protein Cbl, N-terminal domain"/>
    <property type="match status" value="1"/>
</dbReference>
<evidence type="ECO:0000313" key="4">
    <source>
        <dbReference type="Proteomes" id="UP000001194"/>
    </source>
</evidence>
<feature type="compositionally biased region" description="Low complexity" evidence="2">
    <location>
        <begin position="326"/>
        <end position="351"/>
    </location>
</feature>
<evidence type="ECO:0000256" key="2">
    <source>
        <dbReference type="SAM" id="MobiDB-lite"/>
    </source>
</evidence>
<dbReference type="RefSeq" id="XP_001881418.1">
    <property type="nucleotide sequence ID" value="XM_001881383.1"/>
</dbReference>
<dbReference type="Proteomes" id="UP000001194">
    <property type="component" value="Unassembled WGS sequence"/>
</dbReference>
<accession>B0DBV7</accession>
<dbReference type="InParanoid" id="B0DBV7"/>
<gene>
    <name evidence="3" type="ORF">LACBIDRAFT_294448</name>
</gene>
<dbReference type="OrthoDB" id="192148at2759"/>
<feature type="compositionally biased region" description="Basic residues" evidence="2">
    <location>
        <begin position="352"/>
        <end position="361"/>
    </location>
</feature>
<reference evidence="3 4" key="1">
    <citation type="journal article" date="2008" name="Nature">
        <title>The genome of Laccaria bicolor provides insights into mycorrhizal symbiosis.</title>
        <authorList>
            <person name="Martin F."/>
            <person name="Aerts A."/>
            <person name="Ahren D."/>
            <person name="Brun A."/>
            <person name="Danchin E.G.J."/>
            <person name="Duchaussoy F."/>
            <person name="Gibon J."/>
            <person name="Kohler A."/>
            <person name="Lindquist E."/>
            <person name="Pereda V."/>
            <person name="Salamov A."/>
            <person name="Shapiro H.J."/>
            <person name="Wuyts J."/>
            <person name="Blaudez D."/>
            <person name="Buee M."/>
            <person name="Brokstein P."/>
            <person name="Canbaeck B."/>
            <person name="Cohen D."/>
            <person name="Courty P.E."/>
            <person name="Coutinho P.M."/>
            <person name="Delaruelle C."/>
            <person name="Detter J.C."/>
            <person name="Deveau A."/>
            <person name="DiFazio S."/>
            <person name="Duplessis S."/>
            <person name="Fraissinet-Tachet L."/>
            <person name="Lucic E."/>
            <person name="Frey-Klett P."/>
            <person name="Fourrey C."/>
            <person name="Feussner I."/>
            <person name="Gay G."/>
            <person name="Grimwood J."/>
            <person name="Hoegger P.J."/>
            <person name="Jain P."/>
            <person name="Kilaru S."/>
            <person name="Labbe J."/>
            <person name="Lin Y.C."/>
            <person name="Legue V."/>
            <person name="Le Tacon F."/>
            <person name="Marmeisse R."/>
            <person name="Melayah D."/>
            <person name="Montanini B."/>
            <person name="Muratet M."/>
            <person name="Nehls U."/>
            <person name="Niculita-Hirzel H."/>
            <person name="Oudot-Le Secq M.P."/>
            <person name="Peter M."/>
            <person name="Quesneville H."/>
            <person name="Rajashekar B."/>
            <person name="Reich M."/>
            <person name="Rouhier N."/>
            <person name="Schmutz J."/>
            <person name="Yin T."/>
            <person name="Chalot M."/>
            <person name="Henrissat B."/>
            <person name="Kuees U."/>
            <person name="Lucas S."/>
            <person name="Van de Peer Y."/>
            <person name="Podila G.K."/>
            <person name="Polle A."/>
            <person name="Pukkila P.J."/>
            <person name="Richardson P.M."/>
            <person name="Rouze P."/>
            <person name="Sanders I.R."/>
            <person name="Stajich J.E."/>
            <person name="Tunlid A."/>
            <person name="Tuskan G."/>
            <person name="Grigoriev I.V."/>
        </authorList>
    </citation>
    <scope>NUCLEOTIDE SEQUENCE [LARGE SCALE GENOMIC DNA]</scope>
    <source>
        <strain evidence="4">S238N-H82 / ATCC MYA-4686</strain>
    </source>
</reference>
<dbReference type="HOGENOM" id="CLU_065617_0_0_1"/>
<keyword evidence="4" id="KW-1185">Reference proteome</keyword>
<dbReference type="AlphaFoldDB" id="B0DBV7"/>
<dbReference type="CDD" id="cd21037">
    <property type="entry name" value="MLKL_NTD"/>
    <property type="match status" value="1"/>
</dbReference>
<name>B0DBV7_LACBS</name>
<dbReference type="KEGG" id="lbc:LACBIDRAFT_294448"/>
<dbReference type="GO" id="GO:0007166">
    <property type="term" value="P:cell surface receptor signaling pathway"/>
    <property type="evidence" value="ECO:0007669"/>
    <property type="project" value="InterPro"/>
</dbReference>
<feature type="coiled-coil region" evidence="1">
    <location>
        <begin position="239"/>
        <end position="269"/>
    </location>
</feature>
<evidence type="ECO:0000313" key="3">
    <source>
        <dbReference type="EMBL" id="EDR07629.1"/>
    </source>
</evidence>
<proteinExistence type="predicted"/>
<evidence type="ECO:0000256" key="1">
    <source>
        <dbReference type="SAM" id="Coils"/>
    </source>
</evidence>
<organism evidence="4">
    <name type="scientific">Laccaria bicolor (strain S238N-H82 / ATCC MYA-4686)</name>
    <name type="common">Bicoloured deceiver</name>
    <name type="synonym">Laccaria laccata var. bicolor</name>
    <dbReference type="NCBI Taxonomy" id="486041"/>
    <lineage>
        <taxon>Eukaryota</taxon>
        <taxon>Fungi</taxon>
        <taxon>Dikarya</taxon>
        <taxon>Basidiomycota</taxon>
        <taxon>Agaricomycotina</taxon>
        <taxon>Agaricomycetes</taxon>
        <taxon>Agaricomycetidae</taxon>
        <taxon>Agaricales</taxon>
        <taxon>Agaricineae</taxon>
        <taxon>Hydnangiaceae</taxon>
        <taxon>Laccaria</taxon>
    </lineage>
</organism>
<dbReference type="EMBL" id="DS547103">
    <property type="protein sequence ID" value="EDR07629.1"/>
    <property type="molecule type" value="Genomic_DNA"/>
</dbReference>
<dbReference type="InterPro" id="IPR036537">
    <property type="entry name" value="Adaptor_Cbl_N_dom_sf"/>
</dbReference>
<dbReference type="InterPro" id="IPR059179">
    <property type="entry name" value="MLKL-like_MCAfunc"/>
</dbReference>
<feature type="region of interest" description="Disordered" evidence="2">
    <location>
        <begin position="316"/>
        <end position="361"/>
    </location>
</feature>
<protein>
    <submittedName>
        <fullName evidence="3">Predicted protein</fullName>
    </submittedName>
</protein>
<keyword evidence="1" id="KW-0175">Coiled coil</keyword>
<dbReference type="GeneID" id="6077116"/>
<sequence length="361" mass="39605">MNFECRSQFRSEGCQLPLVDASRRSYDGEVPNPAHDVAIVIRFSAIMTASKTPLNLASTMTLQTKEPNESKESVSSTSTFVPPAEAASWLDTTLHAGNLILTTLTQAAAASPDPFLKVASGTALVILTTVQAVRENKENFRRLGADVCGVVYNINCAYDKSVKSGKDLSQHMRECLVELSGTLQSISLFVEAQLKRGKLLRIVLSKGDLGKIQEYRERLNVAMALFEFQNTISIHETMVQMAEQQAEMLNEMRKHADEAKREREAEKGRMEDPTALAIQTSSMIPSPSSQTPPVFFGLPLVSTPIATATFTQVHGNHVTRNDSQMTTSTNSGNTTITTTSDSNNDNSVRVARGPRRRGPRR</sequence>